<accession>A0A517Z5P8</accession>
<dbReference type="RefSeq" id="WP_145369051.1">
    <property type="nucleotide sequence ID" value="NZ_CP036275.1"/>
</dbReference>
<name>A0A517Z5P8_9PLAN</name>
<organism evidence="2 3">
    <name type="scientific">Maioricimonas rarisocia</name>
    <dbReference type="NCBI Taxonomy" id="2528026"/>
    <lineage>
        <taxon>Bacteria</taxon>
        <taxon>Pseudomonadati</taxon>
        <taxon>Planctomycetota</taxon>
        <taxon>Planctomycetia</taxon>
        <taxon>Planctomycetales</taxon>
        <taxon>Planctomycetaceae</taxon>
        <taxon>Maioricimonas</taxon>
    </lineage>
</organism>
<dbReference type="Gene3D" id="2.50.20.10">
    <property type="entry name" value="Lipoprotein localisation LolA/LolB/LppX"/>
    <property type="match status" value="1"/>
</dbReference>
<evidence type="ECO:0000256" key="1">
    <source>
        <dbReference type="SAM" id="SignalP"/>
    </source>
</evidence>
<protein>
    <recommendedName>
        <fullName evidence="4">DUF1571 domain-containing protein</fullName>
    </recommendedName>
</protein>
<gene>
    <name evidence="2" type="ORF">Mal4_21390</name>
</gene>
<sequence precursor="true">MLPIARFGTAPTALTAVAMAAALTMPRPLDAADEPVKRVANASTVDGSSSATDAISQEHPIVPALRIARSVAEALDAVDDYEATFIKRERVGNRMIHQTMQMKVRHKPFSVYLKYVTEHPGREVLYVSGQNSNQLLVHEGEGLKSLVGTISLAPDGPIAMEENRYPITRIGMRRLIDMVIVAWEKEARYKETDVRFYPNAKLGEIECRVIECVHPVQREHFPFHKCRLYIDRNTNLPVRIENYGWPTDGNAKAPLLEEYTYVNVRTNVGLSDADFNPENTAYAF</sequence>
<proteinExistence type="predicted"/>
<reference evidence="2 3" key="1">
    <citation type="submission" date="2019-02" db="EMBL/GenBank/DDBJ databases">
        <title>Deep-cultivation of Planctomycetes and their phenomic and genomic characterization uncovers novel biology.</title>
        <authorList>
            <person name="Wiegand S."/>
            <person name="Jogler M."/>
            <person name="Boedeker C."/>
            <person name="Pinto D."/>
            <person name="Vollmers J."/>
            <person name="Rivas-Marin E."/>
            <person name="Kohn T."/>
            <person name="Peeters S.H."/>
            <person name="Heuer A."/>
            <person name="Rast P."/>
            <person name="Oberbeckmann S."/>
            <person name="Bunk B."/>
            <person name="Jeske O."/>
            <person name="Meyerdierks A."/>
            <person name="Storesund J.E."/>
            <person name="Kallscheuer N."/>
            <person name="Luecker S."/>
            <person name="Lage O.M."/>
            <person name="Pohl T."/>
            <person name="Merkel B.J."/>
            <person name="Hornburger P."/>
            <person name="Mueller R.-W."/>
            <person name="Bruemmer F."/>
            <person name="Labrenz M."/>
            <person name="Spormann A.M."/>
            <person name="Op den Camp H."/>
            <person name="Overmann J."/>
            <person name="Amann R."/>
            <person name="Jetten M.S.M."/>
            <person name="Mascher T."/>
            <person name="Medema M.H."/>
            <person name="Devos D.P."/>
            <person name="Kaster A.-K."/>
            <person name="Ovreas L."/>
            <person name="Rohde M."/>
            <person name="Galperin M.Y."/>
            <person name="Jogler C."/>
        </authorList>
    </citation>
    <scope>NUCLEOTIDE SEQUENCE [LARGE SCALE GENOMIC DNA]</scope>
    <source>
        <strain evidence="2 3">Mal4</strain>
    </source>
</reference>
<dbReference type="InterPro" id="IPR011465">
    <property type="entry name" value="DUF1571"/>
</dbReference>
<evidence type="ECO:0000313" key="2">
    <source>
        <dbReference type="EMBL" id="QDU37822.1"/>
    </source>
</evidence>
<feature type="chain" id="PRO_5021868041" description="DUF1571 domain-containing protein" evidence="1">
    <location>
        <begin position="32"/>
        <end position="284"/>
    </location>
</feature>
<dbReference type="Pfam" id="PF07608">
    <property type="entry name" value="DUF1571"/>
    <property type="match status" value="1"/>
</dbReference>
<keyword evidence="3" id="KW-1185">Reference proteome</keyword>
<dbReference type="AlphaFoldDB" id="A0A517Z5P8"/>
<dbReference type="Proteomes" id="UP000320496">
    <property type="component" value="Chromosome"/>
</dbReference>
<dbReference type="EMBL" id="CP036275">
    <property type="protein sequence ID" value="QDU37822.1"/>
    <property type="molecule type" value="Genomic_DNA"/>
</dbReference>
<keyword evidence="1" id="KW-0732">Signal</keyword>
<evidence type="ECO:0000313" key="3">
    <source>
        <dbReference type="Proteomes" id="UP000320496"/>
    </source>
</evidence>
<dbReference type="OrthoDB" id="5456309at2"/>
<feature type="signal peptide" evidence="1">
    <location>
        <begin position="1"/>
        <end position="31"/>
    </location>
</feature>
<dbReference type="KEGG" id="mri:Mal4_21390"/>
<evidence type="ECO:0008006" key="4">
    <source>
        <dbReference type="Google" id="ProtNLM"/>
    </source>
</evidence>